<feature type="transmembrane region" description="Helical" evidence="6">
    <location>
        <begin position="189"/>
        <end position="211"/>
    </location>
</feature>
<dbReference type="AlphaFoldDB" id="A0A7W9FE52"/>
<feature type="transmembrane region" description="Helical" evidence="6">
    <location>
        <begin position="231"/>
        <end position="250"/>
    </location>
</feature>
<feature type="transmembrane region" description="Helical" evidence="6">
    <location>
        <begin position="51"/>
        <end position="71"/>
    </location>
</feature>
<dbReference type="RefSeq" id="WP_184284267.1">
    <property type="nucleotide sequence ID" value="NZ_BAAAPG010000001.1"/>
</dbReference>
<feature type="transmembrane region" description="Helical" evidence="6">
    <location>
        <begin position="156"/>
        <end position="177"/>
    </location>
</feature>
<evidence type="ECO:0000256" key="5">
    <source>
        <dbReference type="ARBA" id="ARBA00023136"/>
    </source>
</evidence>
<evidence type="ECO:0000256" key="4">
    <source>
        <dbReference type="ARBA" id="ARBA00022989"/>
    </source>
</evidence>
<evidence type="ECO:0000256" key="2">
    <source>
        <dbReference type="ARBA" id="ARBA00022475"/>
    </source>
</evidence>
<feature type="transmembrane region" description="Helical" evidence="6">
    <location>
        <begin position="83"/>
        <end position="103"/>
    </location>
</feature>
<dbReference type="InterPro" id="IPR019108">
    <property type="entry name" value="Caa3_assmbl_CtaG-rel"/>
</dbReference>
<dbReference type="Proteomes" id="UP000517712">
    <property type="component" value="Unassembled WGS sequence"/>
</dbReference>
<sequence>MPVGAEHVHGGSGAPAAEWILAVPFIVAAVTYTAAAVAERRGGRGWPWYRVALWILGVGAAMSGFVGPLAAQGGFTEHMLAHVLVGMVAPVALVLAAPPTLALRTMSVVSARHLSRVLRGTPAAFLTHPVVAATLNIGGLWVLYATPLYELMQQVPLVHLLVMLHLLLVGYLFTVSLVGVDPSPHRTGLALRAVVLVLSSAAHGVLAKLIYAHPPAGASTVDVRAGAQLMFYGGDAVDLALIALLCAQWYRTSGRRLPTPATRIHMRTGGG</sequence>
<evidence type="ECO:0000256" key="6">
    <source>
        <dbReference type="SAM" id="Phobius"/>
    </source>
</evidence>
<comment type="caution">
    <text evidence="7">The sequence shown here is derived from an EMBL/GenBank/DDBJ whole genome shotgun (WGS) entry which is preliminary data.</text>
</comment>
<gene>
    <name evidence="7" type="ORF">HD600_002690</name>
</gene>
<evidence type="ECO:0000313" key="7">
    <source>
        <dbReference type="EMBL" id="MBB5744193.1"/>
    </source>
</evidence>
<accession>A0A7W9FE52</accession>
<keyword evidence="2" id="KW-1003">Cell membrane</keyword>
<feature type="transmembrane region" description="Helical" evidence="6">
    <location>
        <begin position="123"/>
        <end position="144"/>
    </location>
</feature>
<dbReference type="GO" id="GO:0005886">
    <property type="term" value="C:plasma membrane"/>
    <property type="evidence" value="ECO:0007669"/>
    <property type="project" value="UniProtKB-SubCell"/>
</dbReference>
<organism evidence="7 8">
    <name type="scientific">Microbacterium ginsengiterrae</name>
    <dbReference type="NCBI Taxonomy" id="546115"/>
    <lineage>
        <taxon>Bacteria</taxon>
        <taxon>Bacillati</taxon>
        <taxon>Actinomycetota</taxon>
        <taxon>Actinomycetes</taxon>
        <taxon>Micrococcales</taxon>
        <taxon>Microbacteriaceae</taxon>
        <taxon>Microbacterium</taxon>
    </lineage>
</organism>
<dbReference type="Pfam" id="PF09678">
    <property type="entry name" value="Caa3_CtaG"/>
    <property type="match status" value="1"/>
</dbReference>
<dbReference type="EMBL" id="JACHMU010000001">
    <property type="protein sequence ID" value="MBB5744193.1"/>
    <property type="molecule type" value="Genomic_DNA"/>
</dbReference>
<keyword evidence="3 6" id="KW-0812">Transmembrane</keyword>
<protein>
    <submittedName>
        <fullName evidence="7">Putative membrane protein</fullName>
    </submittedName>
</protein>
<proteinExistence type="predicted"/>
<name>A0A7W9FE52_9MICO</name>
<evidence type="ECO:0000256" key="3">
    <source>
        <dbReference type="ARBA" id="ARBA00022692"/>
    </source>
</evidence>
<keyword evidence="4 6" id="KW-1133">Transmembrane helix</keyword>
<evidence type="ECO:0000313" key="8">
    <source>
        <dbReference type="Proteomes" id="UP000517712"/>
    </source>
</evidence>
<keyword evidence="5 6" id="KW-0472">Membrane</keyword>
<feature type="transmembrane region" description="Helical" evidence="6">
    <location>
        <begin position="19"/>
        <end position="39"/>
    </location>
</feature>
<keyword evidence="8" id="KW-1185">Reference proteome</keyword>
<comment type="subcellular location">
    <subcellularLocation>
        <location evidence="1">Cell membrane</location>
        <topology evidence="1">Multi-pass membrane protein</topology>
    </subcellularLocation>
</comment>
<reference evidence="7 8" key="1">
    <citation type="submission" date="2020-08" db="EMBL/GenBank/DDBJ databases">
        <title>Sequencing the genomes of 1000 actinobacteria strains.</title>
        <authorList>
            <person name="Klenk H.-P."/>
        </authorList>
    </citation>
    <scope>NUCLEOTIDE SEQUENCE [LARGE SCALE GENOMIC DNA]</scope>
    <source>
        <strain evidence="7 8">DSM 24823</strain>
    </source>
</reference>
<evidence type="ECO:0000256" key="1">
    <source>
        <dbReference type="ARBA" id="ARBA00004651"/>
    </source>
</evidence>